<feature type="chain" id="PRO_5040230485" evidence="1">
    <location>
        <begin position="22"/>
        <end position="279"/>
    </location>
</feature>
<sequence length="279" mass="29981">MMLQPVPLTFRVLMLVQPATASYPGSVKCDPPPSGKGDPKCINVSETKSECGFTCHTNYQLNAAKTDCVSTAPPPGPLTLPEDECSTEEGTYLIADPVQGCRCSRTQETGWCGLPTPDSAAMSCKHDAGPTNVRCVVTDCPDNMEPSTTNPTQCVEKDGTPGRMNANTDCATGNVYALPGRAGCKCVLPGQSAPQGATHCIQAVLPTMDGEFARSPESRHQPGVWSVAIQLTQVPPKALANDPEETYRQDIDECWFRSRILSKIYPILFVSHCLARSFV</sequence>
<evidence type="ECO:0000256" key="1">
    <source>
        <dbReference type="SAM" id="SignalP"/>
    </source>
</evidence>
<evidence type="ECO:0000313" key="3">
    <source>
        <dbReference type="Proteomes" id="UP000807353"/>
    </source>
</evidence>
<reference evidence="2" key="1">
    <citation type="submission" date="2020-11" db="EMBL/GenBank/DDBJ databases">
        <authorList>
            <consortium name="DOE Joint Genome Institute"/>
            <person name="Ahrendt S."/>
            <person name="Riley R."/>
            <person name="Andreopoulos W."/>
            <person name="Labutti K."/>
            <person name="Pangilinan J."/>
            <person name="Ruiz-Duenas F.J."/>
            <person name="Barrasa J.M."/>
            <person name="Sanchez-Garcia M."/>
            <person name="Camarero S."/>
            <person name="Miyauchi S."/>
            <person name="Serrano A."/>
            <person name="Linde D."/>
            <person name="Babiker R."/>
            <person name="Drula E."/>
            <person name="Ayuso-Fernandez I."/>
            <person name="Pacheco R."/>
            <person name="Padilla G."/>
            <person name="Ferreira P."/>
            <person name="Barriuso J."/>
            <person name="Kellner H."/>
            <person name="Castanera R."/>
            <person name="Alfaro M."/>
            <person name="Ramirez L."/>
            <person name="Pisabarro A.G."/>
            <person name="Kuo A."/>
            <person name="Tritt A."/>
            <person name="Lipzen A."/>
            <person name="He G."/>
            <person name="Yan M."/>
            <person name="Ng V."/>
            <person name="Cullen D."/>
            <person name="Martin F."/>
            <person name="Rosso M.-N."/>
            <person name="Henrissat B."/>
            <person name="Hibbett D."/>
            <person name="Martinez A.T."/>
            <person name="Grigoriev I.V."/>
        </authorList>
    </citation>
    <scope>NUCLEOTIDE SEQUENCE</scope>
    <source>
        <strain evidence="2">CBS 247.69</strain>
    </source>
</reference>
<name>A0A9P5XTL9_9AGAR</name>
<gene>
    <name evidence="2" type="ORF">BDZ94DRAFT_1241480</name>
</gene>
<feature type="signal peptide" evidence="1">
    <location>
        <begin position="1"/>
        <end position="21"/>
    </location>
</feature>
<dbReference type="OrthoDB" id="2949043at2759"/>
<protein>
    <submittedName>
        <fullName evidence="2">Uncharacterized protein</fullName>
    </submittedName>
</protein>
<dbReference type="Proteomes" id="UP000807353">
    <property type="component" value="Unassembled WGS sequence"/>
</dbReference>
<dbReference type="EMBL" id="MU150420">
    <property type="protein sequence ID" value="KAF9456509.1"/>
    <property type="molecule type" value="Genomic_DNA"/>
</dbReference>
<accession>A0A9P5XTL9</accession>
<organism evidence="2 3">
    <name type="scientific">Collybia nuda</name>
    <dbReference type="NCBI Taxonomy" id="64659"/>
    <lineage>
        <taxon>Eukaryota</taxon>
        <taxon>Fungi</taxon>
        <taxon>Dikarya</taxon>
        <taxon>Basidiomycota</taxon>
        <taxon>Agaricomycotina</taxon>
        <taxon>Agaricomycetes</taxon>
        <taxon>Agaricomycetidae</taxon>
        <taxon>Agaricales</taxon>
        <taxon>Tricholomatineae</taxon>
        <taxon>Clitocybaceae</taxon>
        <taxon>Collybia</taxon>
    </lineage>
</organism>
<evidence type="ECO:0000313" key="2">
    <source>
        <dbReference type="EMBL" id="KAF9456509.1"/>
    </source>
</evidence>
<dbReference type="AlphaFoldDB" id="A0A9P5XTL9"/>
<proteinExistence type="predicted"/>
<comment type="caution">
    <text evidence="2">The sequence shown here is derived from an EMBL/GenBank/DDBJ whole genome shotgun (WGS) entry which is preliminary data.</text>
</comment>
<keyword evidence="1" id="KW-0732">Signal</keyword>
<keyword evidence="3" id="KW-1185">Reference proteome</keyword>